<accession>D7E7V5</accession>
<sequence length="166" mass="17847">MQDETSKLHLILNDENGDTAVSHMIFFIAAVIIAVGVAGVLSVNVESIMGAASTNSDVVSDQLKTDITIISDPEVIPYNSTSDYYTFYVKNTGKSDIALEYVNVILDGEYIQDKNLNLSLQDSGETWKPLGVLIVNVTTGGELNSGDHGLKVVSDNGISDTIDFKT</sequence>
<keyword evidence="1" id="KW-1133">Transmembrane helix</keyword>
<keyword evidence="2" id="KW-0966">Cell projection</keyword>
<evidence type="ECO:0000313" key="2">
    <source>
        <dbReference type="EMBL" id="ADI74178.1"/>
    </source>
</evidence>
<dbReference type="PANTHER" id="PTHR42200:SF2">
    <property type="entry name" value="ARCHAEAL FLAGELLA-RELATED PROTEIN F"/>
    <property type="match status" value="1"/>
</dbReference>
<dbReference type="OrthoDB" id="183655at2157"/>
<dbReference type="STRING" id="644295.Metev_1318"/>
<dbReference type="GO" id="GO:0005198">
    <property type="term" value="F:structural molecule activity"/>
    <property type="evidence" value="ECO:0007669"/>
    <property type="project" value="InterPro"/>
</dbReference>
<dbReference type="GeneID" id="9346951"/>
<keyword evidence="1" id="KW-0812">Transmembrane</keyword>
<feature type="transmembrane region" description="Helical" evidence="1">
    <location>
        <begin position="20"/>
        <end position="43"/>
    </location>
</feature>
<keyword evidence="3" id="KW-1185">Reference proteome</keyword>
<dbReference type="GO" id="GO:0097588">
    <property type="term" value="P:archaeal or bacterial-type flagellum-dependent cell motility"/>
    <property type="evidence" value="ECO:0007669"/>
    <property type="project" value="InterPro"/>
</dbReference>
<keyword evidence="2" id="KW-0282">Flagellum</keyword>
<evidence type="ECO:0000256" key="1">
    <source>
        <dbReference type="SAM" id="Phobius"/>
    </source>
</evidence>
<reference evidence="2 3" key="1">
    <citation type="submission" date="2010-06" db="EMBL/GenBank/DDBJ databases">
        <title>Complete sequence chromosome of Methanohalobium evestigatum Z-7303.</title>
        <authorList>
            <consortium name="US DOE Joint Genome Institute"/>
            <person name="Lucas S."/>
            <person name="Copeland A."/>
            <person name="Lapidus A."/>
            <person name="Cheng J.-F."/>
            <person name="Bruce D."/>
            <person name="Goodwin L."/>
            <person name="Pitluck S."/>
            <person name="Saunders E."/>
            <person name="Detter J.C."/>
            <person name="Han C."/>
            <person name="Tapia R."/>
            <person name="Land M."/>
            <person name="Hauser L."/>
            <person name="Kyrpides N."/>
            <person name="Mikhailova N."/>
            <person name="Sieprawska-Lupa M."/>
            <person name="Whitman W.B."/>
            <person name="Anderson I."/>
            <person name="Woyke T."/>
        </authorList>
    </citation>
    <scope>NUCLEOTIDE SEQUENCE [LARGE SCALE GENOMIC DNA]</scope>
    <source>
        <strain evidence="3">ATCC BAA-1072 / DSM 3721 / NBRC 107634 / OCM 161 / Z-7303</strain>
    </source>
</reference>
<protein>
    <submittedName>
        <fullName evidence="2">Flagellin</fullName>
    </submittedName>
</protein>
<dbReference type="EMBL" id="CP002069">
    <property type="protein sequence ID" value="ADI74178.1"/>
    <property type="molecule type" value="Genomic_DNA"/>
</dbReference>
<dbReference type="PANTHER" id="PTHR42200">
    <property type="entry name" value="ARCHAEAL FLAGELLA-RELATED PROTEIN F-RELATED"/>
    <property type="match status" value="1"/>
</dbReference>
<dbReference type="InterPro" id="IPR002774">
    <property type="entry name" value="Flagellin_arc-type"/>
</dbReference>
<keyword evidence="2" id="KW-0969">Cilium</keyword>
<dbReference type="RefSeq" id="WP_013194744.1">
    <property type="nucleotide sequence ID" value="NC_014253.1"/>
</dbReference>
<proteinExistence type="predicted"/>
<organism evidence="2 3">
    <name type="scientific">Methanohalobium evestigatum (strain ATCC BAA-1072 / DSM 3721 / NBRC 107634 / OCM 161 / Z-7303)</name>
    <dbReference type="NCBI Taxonomy" id="644295"/>
    <lineage>
        <taxon>Archaea</taxon>
        <taxon>Methanobacteriati</taxon>
        <taxon>Methanobacteriota</taxon>
        <taxon>Stenosarchaea group</taxon>
        <taxon>Methanomicrobia</taxon>
        <taxon>Methanosarcinales</taxon>
        <taxon>Methanosarcinaceae</taxon>
        <taxon>Methanohalobium</taxon>
    </lineage>
</organism>
<dbReference type="AlphaFoldDB" id="D7E7V5"/>
<gene>
    <name evidence="2" type="ordered locus">Metev_1318</name>
</gene>
<dbReference type="Proteomes" id="UP000000391">
    <property type="component" value="Chromosome"/>
</dbReference>
<evidence type="ECO:0000313" key="3">
    <source>
        <dbReference type="Proteomes" id="UP000000391"/>
    </source>
</evidence>
<dbReference type="Pfam" id="PF01917">
    <property type="entry name" value="Flagellin_arch-type"/>
    <property type="match status" value="1"/>
</dbReference>
<keyword evidence="1" id="KW-0472">Membrane</keyword>
<name>D7E7V5_METEZ</name>
<dbReference type="KEGG" id="mev:Metev_1318"/>
<dbReference type="HOGENOM" id="CLU_134827_1_0_2"/>